<evidence type="ECO:0000256" key="2">
    <source>
        <dbReference type="ARBA" id="ARBA00012729"/>
    </source>
</evidence>
<comment type="similarity">
    <text evidence="9">Belongs to the glycosyl hydrolase 18 family.</text>
</comment>
<keyword evidence="7" id="KW-0624">Polysaccharide degradation</keyword>
<organism evidence="13 14">
    <name type="scientific">Coemansia spiralis</name>
    <dbReference type="NCBI Taxonomy" id="417178"/>
    <lineage>
        <taxon>Eukaryota</taxon>
        <taxon>Fungi</taxon>
        <taxon>Fungi incertae sedis</taxon>
        <taxon>Zoopagomycota</taxon>
        <taxon>Kickxellomycotina</taxon>
        <taxon>Kickxellomycetes</taxon>
        <taxon>Kickxellales</taxon>
        <taxon>Kickxellaceae</taxon>
        <taxon>Coemansia</taxon>
    </lineage>
</organism>
<dbReference type="EC" id="3.2.1.14" evidence="2"/>
<dbReference type="PANTHER" id="PTHR45708">
    <property type="entry name" value="ENDOCHITINASE"/>
    <property type="match status" value="1"/>
</dbReference>
<evidence type="ECO:0000256" key="9">
    <source>
        <dbReference type="RuleBase" id="RU004453"/>
    </source>
</evidence>
<evidence type="ECO:0000256" key="8">
    <source>
        <dbReference type="RuleBase" id="RU000489"/>
    </source>
</evidence>
<proteinExistence type="inferred from homology"/>
<feature type="domain" description="GH18" evidence="12">
    <location>
        <begin position="30"/>
        <end position="316"/>
    </location>
</feature>
<evidence type="ECO:0000256" key="4">
    <source>
        <dbReference type="ARBA" id="ARBA00023024"/>
    </source>
</evidence>
<comment type="catalytic activity">
    <reaction evidence="1">
        <text>Random endo-hydrolysis of N-acetyl-beta-D-glucosaminide (1-&gt;4)-beta-linkages in chitin and chitodextrins.</text>
        <dbReference type="EC" id="3.2.1.14"/>
    </reaction>
</comment>
<evidence type="ECO:0000256" key="5">
    <source>
        <dbReference type="ARBA" id="ARBA00023277"/>
    </source>
</evidence>
<dbReference type="GO" id="GO:0000272">
    <property type="term" value="P:polysaccharide catabolic process"/>
    <property type="evidence" value="ECO:0007669"/>
    <property type="project" value="UniProtKB-KW"/>
</dbReference>
<evidence type="ECO:0000256" key="10">
    <source>
        <dbReference type="SAM" id="MobiDB-lite"/>
    </source>
</evidence>
<dbReference type="EMBL" id="JANBTW010000052">
    <property type="protein sequence ID" value="KAJ2675014.1"/>
    <property type="molecule type" value="Genomic_DNA"/>
</dbReference>
<evidence type="ECO:0000256" key="11">
    <source>
        <dbReference type="SAM" id="SignalP"/>
    </source>
</evidence>
<feature type="signal peptide" evidence="11">
    <location>
        <begin position="1"/>
        <end position="22"/>
    </location>
</feature>
<keyword evidence="6 8" id="KW-0326">Glycosidase</keyword>
<evidence type="ECO:0000259" key="12">
    <source>
        <dbReference type="PROSITE" id="PS51910"/>
    </source>
</evidence>
<comment type="caution">
    <text evidence="13">The sequence shown here is derived from an EMBL/GenBank/DDBJ whole genome shotgun (WGS) entry which is preliminary data.</text>
</comment>
<dbReference type="AlphaFoldDB" id="A0A9W8G5C4"/>
<evidence type="ECO:0000313" key="14">
    <source>
        <dbReference type="Proteomes" id="UP001151518"/>
    </source>
</evidence>
<keyword evidence="5" id="KW-0119">Carbohydrate metabolism</keyword>
<dbReference type="GO" id="GO:0005576">
    <property type="term" value="C:extracellular region"/>
    <property type="evidence" value="ECO:0007669"/>
    <property type="project" value="TreeGrafter"/>
</dbReference>
<keyword evidence="11" id="KW-0732">Signal</keyword>
<evidence type="ECO:0000256" key="3">
    <source>
        <dbReference type="ARBA" id="ARBA00022801"/>
    </source>
</evidence>
<dbReference type="InterPro" id="IPR017853">
    <property type="entry name" value="GH"/>
</dbReference>
<dbReference type="Proteomes" id="UP001151518">
    <property type="component" value="Unassembled WGS sequence"/>
</dbReference>
<dbReference type="Gene3D" id="3.20.20.80">
    <property type="entry name" value="Glycosidases"/>
    <property type="match status" value="1"/>
</dbReference>
<accession>A0A9W8G5C4</accession>
<evidence type="ECO:0000256" key="6">
    <source>
        <dbReference type="ARBA" id="ARBA00023295"/>
    </source>
</evidence>
<evidence type="ECO:0000256" key="7">
    <source>
        <dbReference type="ARBA" id="ARBA00023326"/>
    </source>
</evidence>
<feature type="chain" id="PRO_5040885753" description="chitinase" evidence="11">
    <location>
        <begin position="23"/>
        <end position="416"/>
    </location>
</feature>
<dbReference type="Pfam" id="PF00704">
    <property type="entry name" value="Glyco_hydro_18"/>
    <property type="match status" value="1"/>
</dbReference>
<keyword evidence="3 8" id="KW-0378">Hydrolase</keyword>
<evidence type="ECO:0000313" key="13">
    <source>
        <dbReference type="EMBL" id="KAJ2675014.1"/>
    </source>
</evidence>
<dbReference type="InterPro" id="IPR001579">
    <property type="entry name" value="Glyco_hydro_18_chit_AS"/>
</dbReference>
<dbReference type="GO" id="GO:0008843">
    <property type="term" value="F:endochitinase activity"/>
    <property type="evidence" value="ECO:0007669"/>
    <property type="project" value="UniProtKB-EC"/>
</dbReference>
<dbReference type="InterPro" id="IPR001223">
    <property type="entry name" value="Glyco_hydro18_cat"/>
</dbReference>
<evidence type="ECO:0000256" key="1">
    <source>
        <dbReference type="ARBA" id="ARBA00000822"/>
    </source>
</evidence>
<name>A0A9W8G5C4_9FUNG</name>
<protein>
    <recommendedName>
        <fullName evidence="2">chitinase</fullName>
        <ecNumber evidence="2">3.2.1.14</ecNumber>
    </recommendedName>
</protein>
<keyword evidence="4" id="KW-0146">Chitin degradation</keyword>
<dbReference type="PROSITE" id="PS01095">
    <property type="entry name" value="GH18_1"/>
    <property type="match status" value="1"/>
</dbReference>
<dbReference type="PANTHER" id="PTHR45708:SF49">
    <property type="entry name" value="ENDOCHITINASE"/>
    <property type="match status" value="1"/>
</dbReference>
<gene>
    <name evidence="13" type="primary">CHT2_5</name>
    <name evidence="13" type="ORF">GGI25_004162</name>
</gene>
<sequence length="416" mass="44888">MYSKNIGMALVVALSLPCETTSFDLRNGTDGLAVYWGQNSLAIQTNGAQNELGLSQYCTMPTPPTTILLSFHNIFTQDPQINLSNHCQKTFRSSQMLDCTQLAAQIKGCQQKGIQILLSMGGASGAYSMENPDYAQTVFNTYLGGTNSSVQRPFGTAVLDGVDLDIEGGSPAGYANFTNMLHEISPDSVITSAPQCPYPDAMLGDALNNGWFDAVFVQFYNNACSPDKSGFNFNQWADWAKTKSKNPNVKLYIGSPACEECASSGYLGAQTLEQTYQKTKTQYSDVLGGIMLWDAGAAYNGNGPIAEAVAQKALGKRDEQPDYRGAAGAVGKRDEQPDYRGAAGAMGKRGEQPDYRGAAGAVGKRDEQPDYRGAAATLGKRRHPKHPNYPADDLHEVDNAPVSAREITRRNGKLRL</sequence>
<dbReference type="InterPro" id="IPR050542">
    <property type="entry name" value="Glycosyl_Hydrlase18_Chitinase"/>
</dbReference>
<reference evidence="13" key="1">
    <citation type="submission" date="2022-07" db="EMBL/GenBank/DDBJ databases">
        <title>Phylogenomic reconstructions and comparative analyses of Kickxellomycotina fungi.</title>
        <authorList>
            <person name="Reynolds N.K."/>
            <person name="Stajich J.E."/>
            <person name="Barry K."/>
            <person name="Grigoriev I.V."/>
            <person name="Crous P."/>
            <person name="Smith M.E."/>
        </authorList>
    </citation>
    <scope>NUCLEOTIDE SEQUENCE</scope>
    <source>
        <strain evidence="13">NRRL 3115</strain>
    </source>
</reference>
<dbReference type="GO" id="GO:0006032">
    <property type="term" value="P:chitin catabolic process"/>
    <property type="evidence" value="ECO:0007669"/>
    <property type="project" value="UniProtKB-KW"/>
</dbReference>
<feature type="region of interest" description="Disordered" evidence="10">
    <location>
        <begin position="316"/>
        <end position="416"/>
    </location>
</feature>
<dbReference type="PROSITE" id="PS51910">
    <property type="entry name" value="GH18_2"/>
    <property type="match status" value="1"/>
</dbReference>
<dbReference type="OrthoDB" id="6020543at2759"/>
<dbReference type="SUPFAM" id="SSF51445">
    <property type="entry name" value="(Trans)glycosidases"/>
    <property type="match status" value="1"/>
</dbReference>